<protein>
    <submittedName>
        <fullName evidence="3">Cytochrome P450</fullName>
    </submittedName>
</protein>
<gene>
    <name evidence="3" type="ORF">CTI12_AA359770</name>
</gene>
<dbReference type="Proteomes" id="UP000245207">
    <property type="component" value="Unassembled WGS sequence"/>
</dbReference>
<evidence type="ECO:0000256" key="1">
    <source>
        <dbReference type="ARBA" id="ARBA00023002"/>
    </source>
</evidence>
<dbReference type="Gene3D" id="1.10.630.10">
    <property type="entry name" value="Cytochrome P450"/>
    <property type="match status" value="1"/>
</dbReference>
<dbReference type="GO" id="GO:0016705">
    <property type="term" value="F:oxidoreductase activity, acting on paired donors, with incorporation or reduction of molecular oxygen"/>
    <property type="evidence" value="ECO:0007669"/>
    <property type="project" value="InterPro"/>
</dbReference>
<evidence type="ECO:0000313" key="3">
    <source>
        <dbReference type="EMBL" id="PWA62749.1"/>
    </source>
</evidence>
<keyword evidence="2" id="KW-0732">Signal</keyword>
<dbReference type="OrthoDB" id="2789670at2759"/>
<dbReference type="InterPro" id="IPR002401">
    <property type="entry name" value="Cyt_P450_E_grp-I"/>
</dbReference>
<feature type="signal peptide" evidence="2">
    <location>
        <begin position="1"/>
        <end position="19"/>
    </location>
</feature>
<evidence type="ECO:0000256" key="2">
    <source>
        <dbReference type="SAM" id="SignalP"/>
    </source>
</evidence>
<dbReference type="PANTHER" id="PTHR24299:SF59">
    <property type="entry name" value="CYTOCHROME P450 SUPERFAMILY PROTEIN"/>
    <property type="match status" value="1"/>
</dbReference>
<keyword evidence="1" id="KW-0560">Oxidoreductase</keyword>
<name>A0A2U1MNB5_ARTAN</name>
<dbReference type="STRING" id="35608.A0A2U1MNB5"/>
<dbReference type="Pfam" id="PF00067">
    <property type="entry name" value="p450"/>
    <property type="match status" value="1"/>
</dbReference>
<keyword evidence="4" id="KW-1185">Reference proteome</keyword>
<dbReference type="GO" id="GO:0005506">
    <property type="term" value="F:iron ion binding"/>
    <property type="evidence" value="ECO:0007669"/>
    <property type="project" value="InterPro"/>
</dbReference>
<reference evidence="3 4" key="1">
    <citation type="journal article" date="2018" name="Mol. Plant">
        <title>The genome of Artemisia annua provides insight into the evolution of Asteraceae family and artemisinin biosynthesis.</title>
        <authorList>
            <person name="Shen Q."/>
            <person name="Zhang L."/>
            <person name="Liao Z."/>
            <person name="Wang S."/>
            <person name="Yan T."/>
            <person name="Shi P."/>
            <person name="Liu M."/>
            <person name="Fu X."/>
            <person name="Pan Q."/>
            <person name="Wang Y."/>
            <person name="Lv Z."/>
            <person name="Lu X."/>
            <person name="Zhang F."/>
            <person name="Jiang W."/>
            <person name="Ma Y."/>
            <person name="Chen M."/>
            <person name="Hao X."/>
            <person name="Li L."/>
            <person name="Tang Y."/>
            <person name="Lv G."/>
            <person name="Zhou Y."/>
            <person name="Sun X."/>
            <person name="Brodelius P.E."/>
            <person name="Rose J.K.C."/>
            <person name="Tang K."/>
        </authorList>
    </citation>
    <scope>NUCLEOTIDE SEQUENCE [LARGE SCALE GENOMIC DNA]</scope>
    <source>
        <strain evidence="4">cv. Huhao1</strain>
        <tissue evidence="3">Leaf</tissue>
    </source>
</reference>
<accession>A0A2U1MNB5</accession>
<dbReference type="GO" id="GO:0004497">
    <property type="term" value="F:monooxygenase activity"/>
    <property type="evidence" value="ECO:0007669"/>
    <property type="project" value="InterPro"/>
</dbReference>
<dbReference type="EMBL" id="PKPP01004794">
    <property type="protein sequence ID" value="PWA62749.1"/>
    <property type="molecule type" value="Genomic_DNA"/>
</dbReference>
<dbReference type="PRINTS" id="PR00463">
    <property type="entry name" value="EP450I"/>
</dbReference>
<proteinExistence type="predicted"/>
<dbReference type="SUPFAM" id="SSF48264">
    <property type="entry name" value="Cytochrome P450"/>
    <property type="match status" value="1"/>
</dbReference>
<organism evidence="3 4">
    <name type="scientific">Artemisia annua</name>
    <name type="common">Sweet wormwood</name>
    <dbReference type="NCBI Taxonomy" id="35608"/>
    <lineage>
        <taxon>Eukaryota</taxon>
        <taxon>Viridiplantae</taxon>
        <taxon>Streptophyta</taxon>
        <taxon>Embryophyta</taxon>
        <taxon>Tracheophyta</taxon>
        <taxon>Spermatophyta</taxon>
        <taxon>Magnoliopsida</taxon>
        <taxon>eudicotyledons</taxon>
        <taxon>Gunneridae</taxon>
        <taxon>Pentapetalae</taxon>
        <taxon>asterids</taxon>
        <taxon>campanulids</taxon>
        <taxon>Asterales</taxon>
        <taxon>Asteraceae</taxon>
        <taxon>Asteroideae</taxon>
        <taxon>Anthemideae</taxon>
        <taxon>Artemisiinae</taxon>
        <taxon>Artemisia</taxon>
    </lineage>
</organism>
<dbReference type="InterPro" id="IPR001128">
    <property type="entry name" value="Cyt_P450"/>
</dbReference>
<comment type="caution">
    <text evidence="3">The sequence shown here is derived from an EMBL/GenBank/DDBJ whole genome shotgun (WGS) entry which is preliminary data.</text>
</comment>
<dbReference type="GO" id="GO:0020037">
    <property type="term" value="F:heme binding"/>
    <property type="evidence" value="ECO:0007669"/>
    <property type="project" value="InterPro"/>
</dbReference>
<sequence length="309" mass="35011">MEYPTIFLVLSFLLTFIYAFTISSRSNSRLPPGPYPLPIIGNLLKLGNKPHRSLATLSKRYGPLMSLKLGSRTTIVVSSPNMAKEFFHTNDQVFSSRSIPHTGRLLEHDIYSIVFLPAASDQWRKLRRITREYIFLGLCLDRSEQLRTQKVQELVDHVSQCCASETAVNIGAAMFTTILNILSNILFSKDFSQSFSVSSEEVKDAMWGIMEIGGKPNLVDFFPILRLLDPQGLERQGNVYGKKLFSIFNEIIDQRLQKVASLSTKNDVLDLMINLCMKDESEFSRNDISHLLLVSTNLSTHVFETSYSK</sequence>
<dbReference type="AlphaFoldDB" id="A0A2U1MNB5"/>
<dbReference type="InterPro" id="IPR036396">
    <property type="entry name" value="Cyt_P450_sf"/>
</dbReference>
<dbReference type="PANTHER" id="PTHR24299">
    <property type="entry name" value="CYTOCHROME P450 FAMILY 1"/>
    <property type="match status" value="1"/>
</dbReference>
<evidence type="ECO:0000313" key="4">
    <source>
        <dbReference type="Proteomes" id="UP000245207"/>
    </source>
</evidence>
<feature type="chain" id="PRO_5015501630" evidence="2">
    <location>
        <begin position="20"/>
        <end position="309"/>
    </location>
</feature>